<keyword evidence="3" id="KW-1185">Reference proteome</keyword>
<accession>A0A8X8Y4E4</accession>
<reference evidence="2" key="2">
    <citation type="submission" date="2020-08" db="EMBL/GenBank/DDBJ databases">
        <title>Plant Genome Project.</title>
        <authorList>
            <person name="Zhang R.-G."/>
        </authorList>
    </citation>
    <scope>NUCLEOTIDE SEQUENCE</scope>
    <source>
        <strain evidence="2">Huo1</strain>
        <tissue evidence="2">Leaf</tissue>
    </source>
</reference>
<dbReference type="PANTHER" id="PTHR36404">
    <property type="entry name" value="EMBRYO DEFECTIVE 2737"/>
    <property type="match status" value="1"/>
</dbReference>
<dbReference type="GO" id="GO:0009507">
    <property type="term" value="C:chloroplast"/>
    <property type="evidence" value="ECO:0007669"/>
    <property type="project" value="TreeGrafter"/>
</dbReference>
<evidence type="ECO:0000313" key="2">
    <source>
        <dbReference type="EMBL" id="KAG6424389.1"/>
    </source>
</evidence>
<dbReference type="Proteomes" id="UP000298416">
    <property type="component" value="Unassembled WGS sequence"/>
</dbReference>
<dbReference type="PANTHER" id="PTHR36404:SF1">
    <property type="entry name" value="EMBRYO DEFECTIVE 2737"/>
    <property type="match status" value="1"/>
</dbReference>
<dbReference type="Pfam" id="PF25112">
    <property type="entry name" value="zf-AtTam37"/>
    <property type="match status" value="1"/>
</dbReference>
<dbReference type="EMBL" id="PNBA02000005">
    <property type="protein sequence ID" value="KAG6424389.1"/>
    <property type="molecule type" value="Genomic_DNA"/>
</dbReference>
<dbReference type="AlphaFoldDB" id="A0A8X8Y4E4"/>
<sequence length="461" mass="52883">MSRGTDKLVRSIQRFMDSQYKNLSRRYGHQFMDILEFPVKVVLAPFTLPFDIAGSAPRGFGVPEFISKLSYSAIFAIATLGTYDIAIELGKKVLCQRNCRTCCGWQAMQCTMCRGSGRVQYQVKNYTLRSGEKATAENIADAVADNRAELVHLPSSLNHLPLPSKECPDCNGTGVMKCPECKGKSPIRISADDIMETPWKAYSIMRKMDYPYEHIIHSMKDPSIGAFWLITLPQIVGGFEYDEDVKQKIWWEYKESRWYDQLRDEVTKRKPGWEYLQEALISIDPIRAKDDPVIVRNIPYYKAKKALETEVLKFNPPPRPDNWGDLDLPLNASSWTDEDLKDPKKLYEMAVLLNAQREIADKILDAQWEAKWREEKINEMLKERIEPYLQNIDNSVLPKPILVQSQQNQNQKVWPPSLVYCSSSFFPPITRPVNEQLICVVWCSEIRIGDGGGCFDGCFSH</sequence>
<dbReference type="InterPro" id="IPR056892">
    <property type="entry name" value="Zf-AtTam37"/>
</dbReference>
<evidence type="ECO:0000259" key="1">
    <source>
        <dbReference type="Pfam" id="PF25112"/>
    </source>
</evidence>
<protein>
    <recommendedName>
        <fullName evidence="1">AtTam37 zinc finger domain-containing protein</fullName>
    </recommendedName>
</protein>
<reference evidence="2" key="1">
    <citation type="submission" date="2018-01" db="EMBL/GenBank/DDBJ databases">
        <authorList>
            <person name="Mao J.F."/>
        </authorList>
    </citation>
    <scope>NUCLEOTIDE SEQUENCE</scope>
    <source>
        <strain evidence="2">Huo1</strain>
        <tissue evidence="2">Leaf</tissue>
    </source>
</reference>
<proteinExistence type="predicted"/>
<name>A0A8X8Y4E4_SALSN</name>
<evidence type="ECO:0000313" key="3">
    <source>
        <dbReference type="Proteomes" id="UP000298416"/>
    </source>
</evidence>
<feature type="domain" description="AtTam37 zinc finger" evidence="1">
    <location>
        <begin position="90"/>
        <end position="199"/>
    </location>
</feature>
<comment type="caution">
    <text evidence="2">The sequence shown here is derived from an EMBL/GenBank/DDBJ whole genome shotgun (WGS) entry which is preliminary data.</text>
</comment>
<organism evidence="2">
    <name type="scientific">Salvia splendens</name>
    <name type="common">Scarlet sage</name>
    <dbReference type="NCBI Taxonomy" id="180675"/>
    <lineage>
        <taxon>Eukaryota</taxon>
        <taxon>Viridiplantae</taxon>
        <taxon>Streptophyta</taxon>
        <taxon>Embryophyta</taxon>
        <taxon>Tracheophyta</taxon>
        <taxon>Spermatophyta</taxon>
        <taxon>Magnoliopsida</taxon>
        <taxon>eudicotyledons</taxon>
        <taxon>Gunneridae</taxon>
        <taxon>Pentapetalae</taxon>
        <taxon>asterids</taxon>
        <taxon>lamiids</taxon>
        <taxon>Lamiales</taxon>
        <taxon>Lamiaceae</taxon>
        <taxon>Nepetoideae</taxon>
        <taxon>Mentheae</taxon>
        <taxon>Salviinae</taxon>
        <taxon>Salvia</taxon>
        <taxon>Salvia subgen. Calosphace</taxon>
        <taxon>core Calosphace</taxon>
    </lineage>
</organism>
<gene>
    <name evidence="2" type="ORF">SASPL_114807</name>
</gene>